<dbReference type="InterPro" id="IPR007110">
    <property type="entry name" value="Ig-like_dom"/>
</dbReference>
<evidence type="ECO:0000256" key="4">
    <source>
        <dbReference type="SAM" id="MobiDB-lite"/>
    </source>
</evidence>
<dbReference type="SUPFAM" id="SSF48726">
    <property type="entry name" value="Immunoglobulin"/>
    <property type="match status" value="1"/>
</dbReference>
<keyword evidence="1" id="KW-0787">Thick filament</keyword>
<dbReference type="EMBL" id="VXIV02001752">
    <property type="protein sequence ID" value="KAF6030114.1"/>
    <property type="molecule type" value="Genomic_DNA"/>
</dbReference>
<keyword evidence="7" id="KW-1185">Reference proteome</keyword>
<evidence type="ECO:0000313" key="7">
    <source>
        <dbReference type="Proteomes" id="UP000593567"/>
    </source>
</evidence>
<name>A0A7J7JWL7_BUGNE</name>
<dbReference type="SMART" id="SM00409">
    <property type="entry name" value="IG"/>
    <property type="match status" value="1"/>
</dbReference>
<dbReference type="SMART" id="SM00408">
    <property type="entry name" value="IGc2"/>
    <property type="match status" value="1"/>
</dbReference>
<dbReference type="Proteomes" id="UP000593567">
    <property type="component" value="Unassembled WGS sequence"/>
</dbReference>
<evidence type="ECO:0000313" key="6">
    <source>
        <dbReference type="EMBL" id="KAF6030114.1"/>
    </source>
</evidence>
<reference evidence="6" key="1">
    <citation type="submission" date="2020-06" db="EMBL/GenBank/DDBJ databases">
        <title>Draft genome of Bugula neritina, a colonial animal packing powerful symbionts and potential medicines.</title>
        <authorList>
            <person name="Rayko M."/>
        </authorList>
    </citation>
    <scope>NUCLEOTIDE SEQUENCE [LARGE SCALE GENOMIC DNA]</scope>
    <source>
        <strain evidence="6">Kwan_BN1</strain>
    </source>
</reference>
<dbReference type="FunFam" id="2.60.40.10:FF:000557">
    <property type="entry name" value="Myosin binding protein Ha"/>
    <property type="match status" value="1"/>
</dbReference>
<organism evidence="6 7">
    <name type="scientific">Bugula neritina</name>
    <name type="common">Brown bryozoan</name>
    <name type="synonym">Sertularia neritina</name>
    <dbReference type="NCBI Taxonomy" id="10212"/>
    <lineage>
        <taxon>Eukaryota</taxon>
        <taxon>Metazoa</taxon>
        <taxon>Spiralia</taxon>
        <taxon>Lophotrochozoa</taxon>
        <taxon>Bryozoa</taxon>
        <taxon>Gymnolaemata</taxon>
        <taxon>Cheilostomatida</taxon>
        <taxon>Flustrina</taxon>
        <taxon>Buguloidea</taxon>
        <taxon>Bugulidae</taxon>
        <taxon>Bugula</taxon>
    </lineage>
</organism>
<feature type="compositionally biased region" description="Low complexity" evidence="4">
    <location>
        <begin position="246"/>
        <end position="262"/>
    </location>
</feature>
<dbReference type="AlphaFoldDB" id="A0A7J7JWL7"/>
<accession>A0A7J7JWL7</accession>
<dbReference type="Pfam" id="PF07679">
    <property type="entry name" value="I-set"/>
    <property type="match status" value="2"/>
</dbReference>
<evidence type="ECO:0000256" key="1">
    <source>
        <dbReference type="ARBA" id="ARBA00022433"/>
    </source>
</evidence>
<feature type="region of interest" description="Disordered" evidence="4">
    <location>
        <begin position="187"/>
        <end position="264"/>
    </location>
</feature>
<dbReference type="GO" id="GO:0032982">
    <property type="term" value="C:myosin filament"/>
    <property type="evidence" value="ECO:0007669"/>
    <property type="project" value="UniProtKB-KW"/>
</dbReference>
<dbReference type="InterPro" id="IPR003599">
    <property type="entry name" value="Ig_sub"/>
</dbReference>
<dbReference type="InterPro" id="IPR036179">
    <property type="entry name" value="Ig-like_dom_sf"/>
</dbReference>
<dbReference type="PROSITE" id="PS50835">
    <property type="entry name" value="IG_LIKE"/>
    <property type="match status" value="1"/>
</dbReference>
<dbReference type="InterPro" id="IPR013783">
    <property type="entry name" value="Ig-like_fold"/>
</dbReference>
<evidence type="ECO:0000256" key="2">
    <source>
        <dbReference type="ARBA" id="ARBA00022889"/>
    </source>
</evidence>
<keyword evidence="2" id="KW-0130">Cell adhesion</keyword>
<dbReference type="PANTHER" id="PTHR47633:SF4">
    <property type="entry name" value="MYOPALLADIN ISOFORM X1"/>
    <property type="match status" value="1"/>
</dbReference>
<feature type="domain" description="Ig-like" evidence="5">
    <location>
        <begin position="72"/>
        <end position="170"/>
    </location>
</feature>
<feature type="compositionally biased region" description="Low complexity" evidence="4">
    <location>
        <begin position="203"/>
        <end position="216"/>
    </location>
</feature>
<protein>
    <submittedName>
        <fullName evidence="6">Unc-22</fullName>
    </submittedName>
</protein>
<dbReference type="OrthoDB" id="6226968at2759"/>
<proteinExistence type="predicted"/>
<sequence length="311" mass="33608">MQKYSGRSYGLKVSRVKKAEDAGKYSVSASNSFGQCETSFHLEVIAETPIEVPKVHLDIPTKKVELIEVEKPNLERKPYFSFPLRDRFIQEKDDFKLTATIDSDVLPLPKIQWLKGGKEISAGTKYTCTYSSGRCSLEVSNAELTDAGKYSCIATNKLGEAECSCTVEISEAVRGLARRSSSIQPVGSYSITHGRRGSGAFQTDSSMTSTSYTTMSAHGGRRGSGSVYSDGLTSLRGSYGSMSPASVRRGSASSHSSYSVSTVGGGRSARVLDEFLDGLDQTRTSSTSNKTSRQVGDTTVTVTKKTRVIKM</sequence>
<evidence type="ECO:0000256" key="3">
    <source>
        <dbReference type="ARBA" id="ARBA00023179"/>
    </source>
</evidence>
<dbReference type="InterPro" id="IPR003598">
    <property type="entry name" value="Ig_sub2"/>
</dbReference>
<dbReference type="GO" id="GO:0007155">
    <property type="term" value="P:cell adhesion"/>
    <property type="evidence" value="ECO:0007669"/>
    <property type="project" value="UniProtKB-KW"/>
</dbReference>
<comment type="caution">
    <text evidence="6">The sequence shown here is derived from an EMBL/GenBank/DDBJ whole genome shotgun (WGS) entry which is preliminary data.</text>
</comment>
<dbReference type="InterPro" id="IPR013098">
    <property type="entry name" value="Ig_I-set"/>
</dbReference>
<gene>
    <name evidence="6" type="ORF">EB796_011579</name>
</gene>
<evidence type="ECO:0000259" key="5">
    <source>
        <dbReference type="PROSITE" id="PS50835"/>
    </source>
</evidence>
<dbReference type="PANTHER" id="PTHR47633">
    <property type="entry name" value="IMMUNOGLOBULIN"/>
    <property type="match status" value="1"/>
</dbReference>
<keyword evidence="3" id="KW-0514">Muscle protein</keyword>
<feature type="compositionally biased region" description="Polar residues" evidence="4">
    <location>
        <begin position="231"/>
        <end position="244"/>
    </location>
</feature>
<dbReference type="Gene3D" id="2.60.40.10">
    <property type="entry name" value="Immunoglobulins"/>
    <property type="match status" value="2"/>
</dbReference>